<keyword evidence="2" id="KW-1185">Reference proteome</keyword>
<name>A0A5C8V951_9FLAO</name>
<gene>
    <name evidence="1" type="ORF">FVB32_05375</name>
</gene>
<dbReference type="EMBL" id="VRUR01000001">
    <property type="protein sequence ID" value="TXN37720.1"/>
    <property type="molecule type" value="Genomic_DNA"/>
</dbReference>
<dbReference type="AlphaFoldDB" id="A0A5C8V951"/>
<reference evidence="1 2" key="1">
    <citation type="submission" date="2019-08" db="EMBL/GenBank/DDBJ databases">
        <title>Professor.</title>
        <authorList>
            <person name="Park J.S."/>
        </authorList>
    </citation>
    <scope>NUCLEOTIDE SEQUENCE [LARGE SCALE GENOMIC DNA]</scope>
    <source>
        <strain evidence="1 2">176CP5-101</strain>
    </source>
</reference>
<evidence type="ECO:0000313" key="2">
    <source>
        <dbReference type="Proteomes" id="UP000321456"/>
    </source>
</evidence>
<dbReference type="Proteomes" id="UP000321456">
    <property type="component" value="Unassembled WGS sequence"/>
</dbReference>
<evidence type="ECO:0008006" key="3">
    <source>
        <dbReference type="Google" id="ProtNLM"/>
    </source>
</evidence>
<sequence length="193" mass="21598">MKTITKILICAGAIAFVSCGEVTKSVKIDVPGTLAESGNSEDLISFGSISEKKFYVSQEKQEYAISRLNGELLDSTSVVFVFDKQKMKFKIEPMGKLDFNRELEAGDYGTWENMVCSQFTTEGQCINMDDEASGKFLFSMKVPKGGFSYCKSQKNETCDWVWVLFNEATWLKEDCKGNPAGNQLVRVCYDNNS</sequence>
<accession>A0A5C8V951</accession>
<organism evidence="1 2">
    <name type="scientific">Flagellimonas hymeniacidonis</name>
    <dbReference type="NCBI Taxonomy" id="2603628"/>
    <lineage>
        <taxon>Bacteria</taxon>
        <taxon>Pseudomonadati</taxon>
        <taxon>Bacteroidota</taxon>
        <taxon>Flavobacteriia</taxon>
        <taxon>Flavobacteriales</taxon>
        <taxon>Flavobacteriaceae</taxon>
        <taxon>Flagellimonas</taxon>
    </lineage>
</organism>
<dbReference type="PROSITE" id="PS51257">
    <property type="entry name" value="PROKAR_LIPOPROTEIN"/>
    <property type="match status" value="1"/>
</dbReference>
<dbReference type="RefSeq" id="WP_147741923.1">
    <property type="nucleotide sequence ID" value="NZ_VRUR01000001.1"/>
</dbReference>
<protein>
    <recommendedName>
        <fullName evidence="3">Lipoprotein</fullName>
    </recommendedName>
</protein>
<evidence type="ECO:0000313" key="1">
    <source>
        <dbReference type="EMBL" id="TXN37720.1"/>
    </source>
</evidence>
<comment type="caution">
    <text evidence="1">The sequence shown here is derived from an EMBL/GenBank/DDBJ whole genome shotgun (WGS) entry which is preliminary data.</text>
</comment>
<proteinExistence type="predicted"/>